<gene>
    <name evidence="3" type="ORF">BJP37_02490</name>
</gene>
<dbReference type="GO" id="GO:0016740">
    <property type="term" value="F:transferase activity"/>
    <property type="evidence" value="ECO:0007669"/>
    <property type="project" value="UniProtKB-KW"/>
</dbReference>
<sequence>MSSKILKKNTVLNETILQYVQSLDLEEDLKKIQQVKKKQPKIDLLINSYIRHAFKKLNFHNNELNKCSNTDYCRQKLQEKQIPLSKLYWIQLLTQIVVKYDYQETDVKVLLEELMIQLPFYHIELSLMERVGNNLIKLMKDESTSTIIQLLFSSNLMSKWYESSVTYQVFYKYIKEAIKILINSRIESTINVIEVGSGTGGLTTHLLPLFEPKQTKYVFTDISNYFLRLGAKKYANYPFIDYKILDLEKDCIDQRYTNNSFDIILANNVIHDTKNILFTLYNLRKLLKPNGFLILLELTDPQIWWHMCFGSLEGWWRFKMDDNDKR</sequence>
<dbReference type="AlphaFoldDB" id="A0A1U7MWI0"/>
<dbReference type="InterPro" id="IPR029063">
    <property type="entry name" value="SAM-dependent_MTases_sf"/>
</dbReference>
<dbReference type="PANTHER" id="PTHR45681:SF6">
    <property type="entry name" value="POLYKETIDE SYNTHASE 37"/>
    <property type="match status" value="1"/>
</dbReference>
<name>A0A1U7MWI0_9CYAN</name>
<dbReference type="PANTHER" id="PTHR45681">
    <property type="entry name" value="POLYKETIDE SYNTHASE 44-RELATED"/>
    <property type="match status" value="1"/>
</dbReference>
<keyword evidence="1" id="KW-0808">Transferase</keyword>
<dbReference type="InterPro" id="IPR013217">
    <property type="entry name" value="Methyltransf_12"/>
</dbReference>
<organism evidence="3 4">
    <name type="scientific">Moorena bouillonii PNG</name>
    <dbReference type="NCBI Taxonomy" id="568701"/>
    <lineage>
        <taxon>Bacteria</taxon>
        <taxon>Bacillati</taxon>
        <taxon>Cyanobacteriota</taxon>
        <taxon>Cyanophyceae</taxon>
        <taxon>Coleofasciculales</taxon>
        <taxon>Coleofasciculaceae</taxon>
        <taxon>Moorena</taxon>
    </lineage>
</organism>
<accession>A0A1U7MWI0</accession>
<protein>
    <recommendedName>
        <fullName evidence="2">Methyltransferase type 12 domain-containing protein</fullName>
    </recommendedName>
</protein>
<dbReference type="InterPro" id="IPR050444">
    <property type="entry name" value="Polyketide_Synthase"/>
</dbReference>
<dbReference type="Gene3D" id="3.40.50.150">
    <property type="entry name" value="Vaccinia Virus protein VP39"/>
    <property type="match status" value="1"/>
</dbReference>
<evidence type="ECO:0000259" key="2">
    <source>
        <dbReference type="Pfam" id="PF08242"/>
    </source>
</evidence>
<proteinExistence type="predicted"/>
<dbReference type="EMBL" id="MKZS01000001">
    <property type="protein sequence ID" value="OLT58080.1"/>
    <property type="molecule type" value="Genomic_DNA"/>
</dbReference>
<evidence type="ECO:0000256" key="1">
    <source>
        <dbReference type="ARBA" id="ARBA00022679"/>
    </source>
</evidence>
<dbReference type="CDD" id="cd02440">
    <property type="entry name" value="AdoMet_MTases"/>
    <property type="match status" value="1"/>
</dbReference>
<comment type="caution">
    <text evidence="3">The sequence shown here is derived from an EMBL/GenBank/DDBJ whole genome shotgun (WGS) entry which is preliminary data.</text>
</comment>
<evidence type="ECO:0000313" key="3">
    <source>
        <dbReference type="EMBL" id="OLT58080.1"/>
    </source>
</evidence>
<evidence type="ECO:0000313" key="4">
    <source>
        <dbReference type="Proteomes" id="UP000186657"/>
    </source>
</evidence>
<dbReference type="Proteomes" id="UP000186657">
    <property type="component" value="Unassembled WGS sequence"/>
</dbReference>
<feature type="domain" description="Methyltransferase type 12" evidence="2">
    <location>
        <begin position="193"/>
        <end position="293"/>
    </location>
</feature>
<dbReference type="SUPFAM" id="SSF53335">
    <property type="entry name" value="S-adenosyl-L-methionine-dependent methyltransferases"/>
    <property type="match status" value="1"/>
</dbReference>
<dbReference type="RefSeq" id="WP_075896243.1">
    <property type="nucleotide sequence ID" value="NZ_MKZS01000001.1"/>
</dbReference>
<reference evidence="3 4" key="1">
    <citation type="submission" date="2016-10" db="EMBL/GenBank/DDBJ databases">
        <title>Comparative genomics uncovers the prolific and rare metabolic potential of the cyanobacterial genus Moorea.</title>
        <authorList>
            <person name="Leao T."/>
            <person name="Castelao G."/>
            <person name="Korobeynikov A."/>
            <person name="Monroe E.A."/>
            <person name="Podell S."/>
            <person name="Glukhov E."/>
            <person name="Allen E."/>
            <person name="Gerwick W.H."/>
            <person name="Gerwick L."/>
        </authorList>
    </citation>
    <scope>NUCLEOTIDE SEQUENCE [LARGE SCALE GENOMIC DNA]</scope>
    <source>
        <strain evidence="3 4">PNG5-198</strain>
    </source>
</reference>
<dbReference type="Pfam" id="PF08242">
    <property type="entry name" value="Methyltransf_12"/>
    <property type="match status" value="1"/>
</dbReference>
<keyword evidence="4" id="KW-1185">Reference proteome</keyword>